<evidence type="ECO:0000313" key="6">
    <source>
        <dbReference type="EMBL" id="GAA3701966.1"/>
    </source>
</evidence>
<feature type="compositionally biased region" description="Pro residues" evidence="4">
    <location>
        <begin position="268"/>
        <end position="282"/>
    </location>
</feature>
<evidence type="ECO:0000256" key="1">
    <source>
        <dbReference type="ARBA" id="ARBA00022448"/>
    </source>
</evidence>
<dbReference type="InterPro" id="IPR003439">
    <property type="entry name" value="ABC_transporter-like_ATP-bd"/>
</dbReference>
<feature type="region of interest" description="Disordered" evidence="4">
    <location>
        <begin position="234"/>
        <end position="308"/>
    </location>
</feature>
<dbReference type="SMART" id="SM00382">
    <property type="entry name" value="AAA"/>
    <property type="match status" value="1"/>
</dbReference>
<dbReference type="EMBL" id="BAABCJ010000002">
    <property type="protein sequence ID" value="GAA3701966.1"/>
    <property type="molecule type" value="Genomic_DNA"/>
</dbReference>
<keyword evidence="3" id="KW-0067">ATP-binding</keyword>
<feature type="compositionally biased region" description="Low complexity" evidence="4">
    <location>
        <begin position="234"/>
        <end position="248"/>
    </location>
</feature>
<evidence type="ECO:0000313" key="7">
    <source>
        <dbReference type="Proteomes" id="UP001501536"/>
    </source>
</evidence>
<comment type="caution">
    <text evidence="6">The sequence shown here is derived from an EMBL/GenBank/DDBJ whole genome shotgun (WGS) entry which is preliminary data.</text>
</comment>
<dbReference type="InterPro" id="IPR027417">
    <property type="entry name" value="P-loop_NTPase"/>
</dbReference>
<protein>
    <recommendedName>
        <fullName evidence="5">ABC transporter domain-containing protein</fullName>
    </recommendedName>
</protein>
<dbReference type="RefSeq" id="WP_344882178.1">
    <property type="nucleotide sequence ID" value="NZ_BAABCJ010000002.1"/>
</dbReference>
<dbReference type="PANTHER" id="PTHR24220">
    <property type="entry name" value="IMPORT ATP-BINDING PROTEIN"/>
    <property type="match status" value="1"/>
</dbReference>
<evidence type="ECO:0000256" key="4">
    <source>
        <dbReference type="SAM" id="MobiDB-lite"/>
    </source>
</evidence>
<dbReference type="Proteomes" id="UP001501536">
    <property type="component" value="Unassembled WGS sequence"/>
</dbReference>
<dbReference type="InterPro" id="IPR017871">
    <property type="entry name" value="ABC_transporter-like_CS"/>
</dbReference>
<keyword evidence="2" id="KW-0547">Nucleotide-binding</keyword>
<name>A0ABP7DAK5_9MICC</name>
<dbReference type="InterPro" id="IPR017911">
    <property type="entry name" value="MacB-like_ATP-bd"/>
</dbReference>
<feature type="domain" description="ABC transporter" evidence="5">
    <location>
        <begin position="6"/>
        <end position="245"/>
    </location>
</feature>
<evidence type="ECO:0000259" key="5">
    <source>
        <dbReference type="PROSITE" id="PS50893"/>
    </source>
</evidence>
<reference evidence="7" key="1">
    <citation type="journal article" date="2019" name="Int. J. Syst. Evol. Microbiol.">
        <title>The Global Catalogue of Microorganisms (GCM) 10K type strain sequencing project: providing services to taxonomists for standard genome sequencing and annotation.</title>
        <authorList>
            <consortium name="The Broad Institute Genomics Platform"/>
            <consortium name="The Broad Institute Genome Sequencing Center for Infectious Disease"/>
            <person name="Wu L."/>
            <person name="Ma J."/>
        </authorList>
    </citation>
    <scope>NUCLEOTIDE SEQUENCE [LARGE SCALE GENOMIC DNA]</scope>
    <source>
        <strain evidence="7">JCM 16961</strain>
    </source>
</reference>
<evidence type="ECO:0000256" key="3">
    <source>
        <dbReference type="ARBA" id="ARBA00022840"/>
    </source>
</evidence>
<dbReference type="CDD" id="cd03255">
    <property type="entry name" value="ABC_MJ0796_LolCDE_FtsE"/>
    <property type="match status" value="1"/>
</dbReference>
<dbReference type="PROSITE" id="PS00211">
    <property type="entry name" value="ABC_TRANSPORTER_1"/>
    <property type="match status" value="1"/>
</dbReference>
<keyword evidence="1" id="KW-0813">Transport</keyword>
<keyword evidence="7" id="KW-1185">Reference proteome</keyword>
<dbReference type="Gene3D" id="3.40.50.300">
    <property type="entry name" value="P-loop containing nucleotide triphosphate hydrolases"/>
    <property type="match status" value="1"/>
</dbReference>
<gene>
    <name evidence="6" type="ORF">GCM10022377_14510</name>
</gene>
<evidence type="ECO:0000256" key="2">
    <source>
        <dbReference type="ARBA" id="ARBA00022741"/>
    </source>
</evidence>
<proteinExistence type="predicted"/>
<dbReference type="SUPFAM" id="SSF52540">
    <property type="entry name" value="P-loop containing nucleoside triphosphate hydrolases"/>
    <property type="match status" value="1"/>
</dbReference>
<dbReference type="Pfam" id="PF00005">
    <property type="entry name" value="ABC_tran"/>
    <property type="match status" value="1"/>
</dbReference>
<sequence length="308" mass="32866">MSTPVLETENLVKIYGRGPSRFDALKGLTFEIHRGESVAIVGKSGSGKSTLMHLLALLDAPTAGVVALDGRPVTQLKPAAVSDLRNEAFGFVFQQFFLNAQQTVLENVTLPLKIAGVPRAERRRRGLEVLRQLEMDSKAGNKANDLSGGQKQRVCIARALINDPSVIFADEPTGNLDSATSRVVEDILFGLHRERGITLVIVTHDDDLAARCQRRLSMQDGRIIGDDAAPETAAASASVTETATATATGLYPGRHTPSSPATGRHAAVPPPAEPEAPAPPPLSRRERRRLESEAAAGRADRRGEGGHA</sequence>
<dbReference type="InterPro" id="IPR003593">
    <property type="entry name" value="AAA+_ATPase"/>
</dbReference>
<dbReference type="PROSITE" id="PS50893">
    <property type="entry name" value="ABC_TRANSPORTER_2"/>
    <property type="match status" value="1"/>
</dbReference>
<dbReference type="PANTHER" id="PTHR24220:SF86">
    <property type="entry name" value="ABC TRANSPORTER ABCH.1"/>
    <property type="match status" value="1"/>
</dbReference>
<dbReference type="InterPro" id="IPR015854">
    <property type="entry name" value="ABC_transpr_LolD-like"/>
</dbReference>
<accession>A0ABP7DAK5</accession>
<feature type="compositionally biased region" description="Basic and acidic residues" evidence="4">
    <location>
        <begin position="288"/>
        <end position="308"/>
    </location>
</feature>
<organism evidence="6 7">
    <name type="scientific">Zhihengliuella alba</name>
    <dbReference type="NCBI Taxonomy" id="547018"/>
    <lineage>
        <taxon>Bacteria</taxon>
        <taxon>Bacillati</taxon>
        <taxon>Actinomycetota</taxon>
        <taxon>Actinomycetes</taxon>
        <taxon>Micrococcales</taxon>
        <taxon>Micrococcaceae</taxon>
        <taxon>Zhihengliuella</taxon>
    </lineage>
</organism>